<sequence>MNYKQTFFQALIIFCEERNIDPAYLARSSGFDLRDLYSDCNFTLTDPETETLWKNIVKLSNNEAIGLQFGYTMQVAALNLVGQVILTSNTVRDALMMVSSLLHLFTDLYTMRIEEGEKTFKISYTRNERHKTLINANHQMGDFLTAFTLHELRGLLVKRPKPILVTLPTYNKAFANQYDEILQGPVRKGDRYLLEFDNAYLDTKIITANYGLQKTFLDQIPLLKERVSNKGAFATTIYNYLFSNSYLYTLSMESVANNFNISVRTLQRKLKEEHLTYFELVEDVRKSLAIQYLRNDFMSIKEIADTLGYAEVSGFIRAFKRWTNKSPTAFKREYM</sequence>
<comment type="caution">
    <text evidence="5">The sequence shown here is derived from an EMBL/GenBank/DDBJ whole genome shotgun (WGS) entry which is preliminary data.</text>
</comment>
<evidence type="ECO:0000256" key="2">
    <source>
        <dbReference type="ARBA" id="ARBA00023125"/>
    </source>
</evidence>
<protein>
    <submittedName>
        <fullName evidence="5">AraC family transcriptional regulator</fullName>
    </submittedName>
</protein>
<evidence type="ECO:0000259" key="4">
    <source>
        <dbReference type="PROSITE" id="PS01124"/>
    </source>
</evidence>
<dbReference type="PANTHER" id="PTHR47894:SF1">
    <property type="entry name" value="HTH-TYPE TRANSCRIPTIONAL REGULATOR VQSM"/>
    <property type="match status" value="1"/>
</dbReference>
<feature type="domain" description="HTH araC/xylS-type" evidence="4">
    <location>
        <begin position="235"/>
        <end position="333"/>
    </location>
</feature>
<dbReference type="Pfam" id="PF12625">
    <property type="entry name" value="Arabinose_bd"/>
    <property type="match status" value="1"/>
</dbReference>
<dbReference type="GO" id="GO:0000976">
    <property type="term" value="F:transcription cis-regulatory region binding"/>
    <property type="evidence" value="ECO:0007669"/>
    <property type="project" value="TreeGrafter"/>
</dbReference>
<evidence type="ECO:0000256" key="3">
    <source>
        <dbReference type="ARBA" id="ARBA00023163"/>
    </source>
</evidence>
<evidence type="ECO:0000256" key="1">
    <source>
        <dbReference type="ARBA" id="ARBA00023015"/>
    </source>
</evidence>
<reference evidence="5" key="1">
    <citation type="journal article" date="2014" name="Int. J. Syst. Evol. Microbiol.">
        <title>Complete genome sequence of Corynebacterium casei LMG S-19264T (=DSM 44701T), isolated from a smear-ripened cheese.</title>
        <authorList>
            <consortium name="US DOE Joint Genome Institute (JGI-PGF)"/>
            <person name="Walter F."/>
            <person name="Albersmeier A."/>
            <person name="Kalinowski J."/>
            <person name="Ruckert C."/>
        </authorList>
    </citation>
    <scope>NUCLEOTIDE SEQUENCE</scope>
    <source>
        <strain evidence="5">CGMCC 1.12195</strain>
    </source>
</reference>
<dbReference type="Pfam" id="PF12833">
    <property type="entry name" value="HTH_18"/>
    <property type="match status" value="1"/>
</dbReference>
<dbReference type="RefSeq" id="WP_188508434.1">
    <property type="nucleotide sequence ID" value="NZ_BMER01000007.1"/>
</dbReference>
<organism evidence="5 6">
    <name type="scientific">Parapedobacter pyrenivorans</name>
    <dbReference type="NCBI Taxonomy" id="1305674"/>
    <lineage>
        <taxon>Bacteria</taxon>
        <taxon>Pseudomonadati</taxon>
        <taxon>Bacteroidota</taxon>
        <taxon>Sphingobacteriia</taxon>
        <taxon>Sphingobacteriales</taxon>
        <taxon>Sphingobacteriaceae</taxon>
        <taxon>Parapedobacter</taxon>
    </lineage>
</organism>
<gene>
    <name evidence="5" type="primary">adiY</name>
    <name evidence="5" type="ORF">GCM10007415_45420</name>
</gene>
<proteinExistence type="predicted"/>
<accession>A0A917I3B0</accession>
<keyword evidence="6" id="KW-1185">Reference proteome</keyword>
<dbReference type="PANTHER" id="PTHR47894">
    <property type="entry name" value="HTH-TYPE TRANSCRIPTIONAL REGULATOR GADX"/>
    <property type="match status" value="1"/>
</dbReference>
<dbReference type="GO" id="GO:0005829">
    <property type="term" value="C:cytosol"/>
    <property type="evidence" value="ECO:0007669"/>
    <property type="project" value="TreeGrafter"/>
</dbReference>
<dbReference type="InterPro" id="IPR032687">
    <property type="entry name" value="AraC-type_N"/>
</dbReference>
<dbReference type="EMBL" id="BMER01000007">
    <property type="protein sequence ID" value="GGH04103.1"/>
    <property type="molecule type" value="Genomic_DNA"/>
</dbReference>
<dbReference type="GO" id="GO:0003700">
    <property type="term" value="F:DNA-binding transcription factor activity"/>
    <property type="evidence" value="ECO:0007669"/>
    <property type="project" value="InterPro"/>
</dbReference>
<dbReference type="SMART" id="SM00342">
    <property type="entry name" value="HTH_ARAC"/>
    <property type="match status" value="1"/>
</dbReference>
<dbReference type="InterPro" id="IPR018060">
    <property type="entry name" value="HTH_AraC"/>
</dbReference>
<keyword evidence="3" id="KW-0804">Transcription</keyword>
<dbReference type="Gene3D" id="1.10.10.60">
    <property type="entry name" value="Homeodomain-like"/>
    <property type="match status" value="1"/>
</dbReference>
<dbReference type="AlphaFoldDB" id="A0A917I3B0"/>
<evidence type="ECO:0000313" key="6">
    <source>
        <dbReference type="Proteomes" id="UP000660862"/>
    </source>
</evidence>
<dbReference type="PROSITE" id="PS01124">
    <property type="entry name" value="HTH_ARAC_FAMILY_2"/>
    <property type="match status" value="1"/>
</dbReference>
<keyword evidence="2" id="KW-0238">DNA-binding</keyword>
<dbReference type="SUPFAM" id="SSF46689">
    <property type="entry name" value="Homeodomain-like"/>
    <property type="match status" value="1"/>
</dbReference>
<keyword evidence="1" id="KW-0805">Transcription regulation</keyword>
<evidence type="ECO:0000313" key="5">
    <source>
        <dbReference type="EMBL" id="GGH04103.1"/>
    </source>
</evidence>
<dbReference type="InterPro" id="IPR009057">
    <property type="entry name" value="Homeodomain-like_sf"/>
</dbReference>
<dbReference type="Proteomes" id="UP000660862">
    <property type="component" value="Unassembled WGS sequence"/>
</dbReference>
<name>A0A917I3B0_9SPHI</name>
<reference evidence="5" key="2">
    <citation type="submission" date="2020-09" db="EMBL/GenBank/DDBJ databases">
        <authorList>
            <person name="Sun Q."/>
            <person name="Zhou Y."/>
        </authorList>
    </citation>
    <scope>NUCLEOTIDE SEQUENCE</scope>
    <source>
        <strain evidence="5">CGMCC 1.12195</strain>
    </source>
</reference>